<dbReference type="EMBL" id="HBIM01010102">
    <property type="protein sequence ID" value="CAE0411067.1"/>
    <property type="molecule type" value="Transcribed_RNA"/>
</dbReference>
<evidence type="ECO:0000313" key="5">
    <source>
        <dbReference type="EMBL" id="CAE0411067.1"/>
    </source>
</evidence>
<proteinExistence type="predicted"/>
<reference evidence="5" key="1">
    <citation type="submission" date="2021-01" db="EMBL/GenBank/DDBJ databases">
        <authorList>
            <person name="Corre E."/>
            <person name="Pelletier E."/>
            <person name="Niang G."/>
            <person name="Scheremetjew M."/>
            <person name="Finn R."/>
            <person name="Kale V."/>
            <person name="Holt S."/>
            <person name="Cochrane G."/>
            <person name="Meng A."/>
            <person name="Brown T."/>
            <person name="Cohen L."/>
        </authorList>
    </citation>
    <scope>NUCLEOTIDE SEQUENCE</scope>
    <source>
        <strain evidence="5">CCMP127</strain>
    </source>
</reference>
<dbReference type="Pfam" id="PF00023">
    <property type="entry name" value="Ank"/>
    <property type="match status" value="1"/>
</dbReference>
<dbReference type="SUPFAM" id="SSF48403">
    <property type="entry name" value="Ankyrin repeat"/>
    <property type="match status" value="1"/>
</dbReference>
<evidence type="ECO:0000256" key="1">
    <source>
        <dbReference type="ARBA" id="ARBA00022737"/>
    </source>
</evidence>
<feature type="region of interest" description="Disordered" evidence="4">
    <location>
        <begin position="352"/>
        <end position="373"/>
    </location>
</feature>
<protein>
    <submittedName>
        <fullName evidence="5">Uncharacterized protein</fullName>
    </submittedName>
</protein>
<dbReference type="PANTHER" id="PTHR24186:SF38">
    <property type="entry name" value="ANKYRIN REPEAT FAMILY PROTEIN"/>
    <property type="match status" value="1"/>
</dbReference>
<sequence length="373" mass="41857">MEDEFDRLTLVELALRGRWHVAAARAARFPEEVCLKNEDGLNALHLAVVNSPPAHLFTSLLEVDEDYVKEACMTKDNSGMTPLLCAAALFAPLEMFQALVEVCPESVEITDSFGASCLHHVCSRSRRGFSSIRRSLARAEVLLEVEPSLSRRQDDSGSTPLHVLCEEYGEDINTHWLSNEPDVQLGILRFDVGGLWLFFETLLRVVPYSNRGNVLHNILSMPSPPLALVVLACRHSQGIQIEQDDRGNTPLHLAIQRQLLDIANFLIRRFPGCVPCLNNNRESALLLATRTFRSFNPCIRLLITTCPHLIKSATEDHMLFAELFENLLRIRGDISGLSAVFETLRWRPRMVGEGKTRRESEQMEGQSEGCGVK</sequence>
<keyword evidence="2 3" id="KW-0040">ANK repeat</keyword>
<dbReference type="GO" id="GO:0005886">
    <property type="term" value="C:plasma membrane"/>
    <property type="evidence" value="ECO:0007669"/>
    <property type="project" value="TreeGrafter"/>
</dbReference>
<feature type="compositionally biased region" description="Basic and acidic residues" evidence="4">
    <location>
        <begin position="352"/>
        <end position="361"/>
    </location>
</feature>
<dbReference type="InterPro" id="IPR002110">
    <property type="entry name" value="Ankyrin_rpt"/>
</dbReference>
<dbReference type="Gene3D" id="1.25.40.20">
    <property type="entry name" value="Ankyrin repeat-containing domain"/>
    <property type="match status" value="2"/>
</dbReference>
<keyword evidence="1" id="KW-0677">Repeat</keyword>
<dbReference type="PANTHER" id="PTHR24186">
    <property type="entry name" value="PROTEIN PHOSPHATASE 1 REGULATORY SUBUNIT"/>
    <property type="match status" value="1"/>
</dbReference>
<dbReference type="PROSITE" id="PS50297">
    <property type="entry name" value="ANK_REP_REGION"/>
    <property type="match status" value="1"/>
</dbReference>
<accession>A0A7S3L484</accession>
<evidence type="ECO:0000256" key="3">
    <source>
        <dbReference type="PROSITE-ProRule" id="PRU00023"/>
    </source>
</evidence>
<dbReference type="AlphaFoldDB" id="A0A7S3L484"/>
<dbReference type="InterPro" id="IPR036770">
    <property type="entry name" value="Ankyrin_rpt-contain_sf"/>
</dbReference>
<gene>
    <name evidence="5" type="ORF">ACOF00016_LOCUS8467</name>
</gene>
<evidence type="ECO:0000256" key="2">
    <source>
        <dbReference type="ARBA" id="ARBA00023043"/>
    </source>
</evidence>
<dbReference type="SMART" id="SM00248">
    <property type="entry name" value="ANK"/>
    <property type="match status" value="4"/>
</dbReference>
<name>A0A7S3L484_9STRA</name>
<organism evidence="5">
    <name type="scientific">Amphora coffeiformis</name>
    <dbReference type="NCBI Taxonomy" id="265554"/>
    <lineage>
        <taxon>Eukaryota</taxon>
        <taxon>Sar</taxon>
        <taxon>Stramenopiles</taxon>
        <taxon>Ochrophyta</taxon>
        <taxon>Bacillariophyta</taxon>
        <taxon>Bacillariophyceae</taxon>
        <taxon>Bacillariophycidae</taxon>
        <taxon>Thalassiophysales</taxon>
        <taxon>Catenulaceae</taxon>
        <taxon>Amphora</taxon>
    </lineage>
</organism>
<dbReference type="PROSITE" id="PS50088">
    <property type="entry name" value="ANK_REPEAT"/>
    <property type="match status" value="1"/>
</dbReference>
<feature type="repeat" description="ANK" evidence="3">
    <location>
        <begin position="246"/>
        <end position="269"/>
    </location>
</feature>
<evidence type="ECO:0000256" key="4">
    <source>
        <dbReference type="SAM" id="MobiDB-lite"/>
    </source>
</evidence>